<dbReference type="InterPro" id="IPR013103">
    <property type="entry name" value="RVT_2"/>
</dbReference>
<dbReference type="Gene3D" id="4.10.60.10">
    <property type="entry name" value="Zinc finger, CCHC-type"/>
    <property type="match status" value="1"/>
</dbReference>
<reference evidence="4" key="1">
    <citation type="submission" date="2021-02" db="EMBL/GenBank/DDBJ databases">
        <authorList>
            <person name="Dougan E. K."/>
            <person name="Rhodes N."/>
            <person name="Thang M."/>
            <person name="Chan C."/>
        </authorList>
    </citation>
    <scope>NUCLEOTIDE SEQUENCE</scope>
</reference>
<dbReference type="InterPro" id="IPR036875">
    <property type="entry name" value="Znf_CCHC_sf"/>
</dbReference>
<dbReference type="GO" id="GO:0003676">
    <property type="term" value="F:nucleic acid binding"/>
    <property type="evidence" value="ECO:0007669"/>
    <property type="project" value="InterPro"/>
</dbReference>
<dbReference type="InterPro" id="IPR036397">
    <property type="entry name" value="RNaseH_sf"/>
</dbReference>
<dbReference type="Gene3D" id="3.30.420.10">
    <property type="entry name" value="Ribonuclease H-like superfamily/Ribonuclease H"/>
    <property type="match status" value="1"/>
</dbReference>
<name>A0A812QF98_SYMPI</name>
<accession>A0A812QF98</accession>
<protein>
    <submittedName>
        <fullName evidence="4">RE1 protein</fullName>
    </submittedName>
</protein>
<dbReference type="AlphaFoldDB" id="A0A812QF98"/>
<feature type="region of interest" description="Disordered" evidence="2">
    <location>
        <begin position="1088"/>
        <end position="1107"/>
    </location>
</feature>
<dbReference type="SUPFAM" id="SSF57756">
    <property type="entry name" value="Retrovirus zinc finger-like domains"/>
    <property type="match status" value="1"/>
</dbReference>
<feature type="compositionally biased region" description="Low complexity" evidence="2">
    <location>
        <begin position="1123"/>
        <end position="1135"/>
    </location>
</feature>
<feature type="region of interest" description="Disordered" evidence="2">
    <location>
        <begin position="1123"/>
        <end position="1144"/>
    </location>
</feature>
<evidence type="ECO:0000256" key="1">
    <source>
        <dbReference type="PROSITE-ProRule" id="PRU00047"/>
    </source>
</evidence>
<evidence type="ECO:0000259" key="3">
    <source>
        <dbReference type="PROSITE" id="PS50158"/>
    </source>
</evidence>
<keyword evidence="5" id="KW-1185">Reference proteome</keyword>
<evidence type="ECO:0000256" key="2">
    <source>
        <dbReference type="SAM" id="MobiDB-lite"/>
    </source>
</evidence>
<keyword evidence="1" id="KW-0862">Zinc</keyword>
<dbReference type="SMART" id="SM00343">
    <property type="entry name" value="ZnF_C2HC"/>
    <property type="match status" value="1"/>
</dbReference>
<dbReference type="OrthoDB" id="411615at2759"/>
<dbReference type="InterPro" id="IPR001878">
    <property type="entry name" value="Znf_CCHC"/>
</dbReference>
<dbReference type="PROSITE" id="PS50158">
    <property type="entry name" value="ZF_CCHC"/>
    <property type="match status" value="1"/>
</dbReference>
<keyword evidence="1" id="KW-0863">Zinc-finger</keyword>
<feature type="region of interest" description="Disordered" evidence="2">
    <location>
        <begin position="1013"/>
        <end position="1041"/>
    </location>
</feature>
<keyword evidence="1" id="KW-0479">Metal-binding</keyword>
<gene>
    <name evidence="4" type="primary">RE1</name>
    <name evidence="4" type="ORF">SPIL2461_LOCUS8921</name>
</gene>
<comment type="caution">
    <text evidence="4">The sequence shown here is derived from an EMBL/GenBank/DDBJ whole genome shotgun (WGS) entry which is preliminary data.</text>
</comment>
<feature type="non-terminal residue" evidence="4">
    <location>
        <position position="1144"/>
    </location>
</feature>
<sequence length="1144" mass="127750">VAGCLLESGDVPLLVSEILVGVPQMIYVDPAGEYTSEFWKEQLQRGNIKSRVSAAESHWQLVEAHGKIIKEILSRMDSEHEIVEFRPAIGFFIGEYRREEAVEAKADGMDRVWEMTLRETQVDMSNLPSAQQALEYVMLATPDRKKRVEVKMRDLTSSEQEQFVQAKGKEVGASLSHQTVRRVAAGMLADEQLLRCRWILTWKPPEQHGGPRRAKARLVVLGFEDPGLGEIPNDAPTLGEDARQLILQKVAANRWTLINFDISTAFLQGQGDGRTLGIHPPEEIRQALDMKPGDQCQLMGGAYGRIDAPFLWFQTLKGTLENLGFVQSPFDACTFSLITQDAHGKPKVHGVLGIHVDDGLGGGDEYFRMVVQKLPDRYSFGSYDEGEFTFTGIHFKQWDDGSIEYDQHEYLERIQPARVPKQRRAEPDSPLTPDEVHELRRLNGSIQYAAVHSRPDLAAKVGMLQSAVPKARVSHLLEANRLLHEAKSHPVSLMTVPIPEAHVTFCTFSDASFATSKDSNSYQGTLVVATDWRMLSNEKAVIAPLAWSSRKIARVVRSTLSAEVVALCNSVDRMSWIRLFWGWMKDPSVDISQPDQVLKGSPQAALVTDCKSAFDIATKTAIPSCSELRTQLECLLLRERLQENCQMRWVHSKATLADCLTKMMDGSELRKCLASGYYALFDEGKILAERLGKRQSLQWLRKVTLANSTGAQRAGAEAMGTEAETGTGGGPPSHLPLQLIPRFSPGVTNVDEYVKRLQFLKELWPVEHLSLLGPRAALLVEGAAFQKVSRISPEKLKSADGIKILAEQLGGSWGRLQVKDKFHYFEQAIFQTQQKHDETNDSYIARHDAQFEELLSRQVSLEEVRAYVLLRHSQLAPEDKKRVIVESKGDLKYAETIKAIRLLGSRFFGELQSKNGPGTGSGRGSERSKVYDVNMTEAEHSEEINLAAQEDEVDEEEVFAYFFEQCDKDALYIAEFEDGIIEAVQESNLAPVFSAYQEARSRLREKARSRGFWPLSKGAGKNPKGKGYSKKGQSFGKGRRPRALAERISTSACRLCGAVGHWKRECPRNPDNQGGSSKMEVSNMAVLDKDDDDSNSEPSPEFLQELPEDTIMYMDDLSLAEDQATAAEQQATCQQISGDQKIDD</sequence>
<evidence type="ECO:0000313" key="4">
    <source>
        <dbReference type="EMBL" id="CAE7368233.1"/>
    </source>
</evidence>
<dbReference type="Pfam" id="PF00098">
    <property type="entry name" value="zf-CCHC"/>
    <property type="match status" value="1"/>
</dbReference>
<dbReference type="Pfam" id="PF07727">
    <property type="entry name" value="RVT_2"/>
    <property type="match status" value="1"/>
</dbReference>
<dbReference type="GO" id="GO:0008270">
    <property type="term" value="F:zinc ion binding"/>
    <property type="evidence" value="ECO:0007669"/>
    <property type="project" value="UniProtKB-KW"/>
</dbReference>
<evidence type="ECO:0000313" key="5">
    <source>
        <dbReference type="Proteomes" id="UP000649617"/>
    </source>
</evidence>
<dbReference type="Proteomes" id="UP000649617">
    <property type="component" value="Unassembled WGS sequence"/>
</dbReference>
<proteinExistence type="predicted"/>
<feature type="region of interest" description="Disordered" evidence="2">
    <location>
        <begin position="711"/>
        <end position="735"/>
    </location>
</feature>
<feature type="compositionally biased region" description="Low complexity" evidence="2">
    <location>
        <begin position="714"/>
        <end position="725"/>
    </location>
</feature>
<dbReference type="EMBL" id="CAJNIZ010014963">
    <property type="protein sequence ID" value="CAE7368233.1"/>
    <property type="molecule type" value="Genomic_DNA"/>
</dbReference>
<organism evidence="4 5">
    <name type="scientific">Symbiodinium pilosum</name>
    <name type="common">Dinoflagellate</name>
    <dbReference type="NCBI Taxonomy" id="2952"/>
    <lineage>
        <taxon>Eukaryota</taxon>
        <taxon>Sar</taxon>
        <taxon>Alveolata</taxon>
        <taxon>Dinophyceae</taxon>
        <taxon>Suessiales</taxon>
        <taxon>Symbiodiniaceae</taxon>
        <taxon>Symbiodinium</taxon>
    </lineage>
</organism>
<feature type="domain" description="CCHC-type" evidence="3">
    <location>
        <begin position="1053"/>
        <end position="1068"/>
    </location>
</feature>